<dbReference type="Proteomes" id="UP000236161">
    <property type="component" value="Unassembled WGS sequence"/>
</dbReference>
<evidence type="ECO:0000313" key="1">
    <source>
        <dbReference type="EMBL" id="PKA48325.1"/>
    </source>
</evidence>
<protein>
    <submittedName>
        <fullName evidence="1">Uncharacterized protein</fullName>
    </submittedName>
</protein>
<evidence type="ECO:0000313" key="2">
    <source>
        <dbReference type="Proteomes" id="UP000236161"/>
    </source>
</evidence>
<keyword evidence="2" id="KW-1185">Reference proteome</keyword>
<proteinExistence type="predicted"/>
<sequence length="54" mass="6462">MQFTYLCRKYGRQFGKEILVSGCLRGHMVGEGNHRIWQSWHRGWRSSKPLEKKP</sequence>
<accession>A0A2H9ZYD3</accession>
<reference evidence="1 2" key="1">
    <citation type="journal article" date="2017" name="Nature">
        <title>The Apostasia genome and the evolution of orchids.</title>
        <authorList>
            <person name="Zhang G.Q."/>
            <person name="Liu K.W."/>
            <person name="Li Z."/>
            <person name="Lohaus R."/>
            <person name="Hsiao Y.Y."/>
            <person name="Niu S.C."/>
            <person name="Wang J.Y."/>
            <person name="Lin Y.C."/>
            <person name="Xu Q."/>
            <person name="Chen L.J."/>
            <person name="Yoshida K."/>
            <person name="Fujiwara S."/>
            <person name="Wang Z.W."/>
            <person name="Zhang Y.Q."/>
            <person name="Mitsuda N."/>
            <person name="Wang M."/>
            <person name="Liu G.H."/>
            <person name="Pecoraro L."/>
            <person name="Huang H.X."/>
            <person name="Xiao X.J."/>
            <person name="Lin M."/>
            <person name="Wu X.Y."/>
            <person name="Wu W.L."/>
            <person name="Chen Y.Y."/>
            <person name="Chang S.B."/>
            <person name="Sakamoto S."/>
            <person name="Ohme-Takagi M."/>
            <person name="Yagi M."/>
            <person name="Zeng S.J."/>
            <person name="Shen C.Y."/>
            <person name="Yeh C.M."/>
            <person name="Luo Y.B."/>
            <person name="Tsai W.C."/>
            <person name="Van de Peer Y."/>
            <person name="Liu Z.J."/>
        </authorList>
    </citation>
    <scope>NUCLEOTIDE SEQUENCE [LARGE SCALE GENOMIC DNA]</scope>
    <source>
        <strain evidence="2">cv. Shenzhen</strain>
        <tissue evidence="1">Stem</tissue>
    </source>
</reference>
<name>A0A2H9ZYD3_9ASPA</name>
<organism evidence="1 2">
    <name type="scientific">Apostasia shenzhenica</name>
    <dbReference type="NCBI Taxonomy" id="1088818"/>
    <lineage>
        <taxon>Eukaryota</taxon>
        <taxon>Viridiplantae</taxon>
        <taxon>Streptophyta</taxon>
        <taxon>Embryophyta</taxon>
        <taxon>Tracheophyta</taxon>
        <taxon>Spermatophyta</taxon>
        <taxon>Magnoliopsida</taxon>
        <taxon>Liliopsida</taxon>
        <taxon>Asparagales</taxon>
        <taxon>Orchidaceae</taxon>
        <taxon>Apostasioideae</taxon>
        <taxon>Apostasia</taxon>
    </lineage>
</organism>
<dbReference type="EMBL" id="KZ452569">
    <property type="protein sequence ID" value="PKA48325.1"/>
    <property type="molecule type" value="Genomic_DNA"/>
</dbReference>
<gene>
    <name evidence="1" type="ORF">AXF42_Ash021660</name>
</gene>
<dbReference type="AlphaFoldDB" id="A0A2H9ZYD3"/>